<dbReference type="CDD" id="cd00882">
    <property type="entry name" value="Ras_like_GTPase"/>
    <property type="match status" value="1"/>
</dbReference>
<comment type="caution">
    <text evidence="3">The sequence shown here is derived from an EMBL/GenBank/DDBJ whole genome shotgun (WGS) entry which is preliminary data.</text>
</comment>
<dbReference type="SUPFAM" id="SSF52540">
    <property type="entry name" value="P-loop containing nucleoside triphosphate hydrolases"/>
    <property type="match status" value="1"/>
</dbReference>
<organism evidence="3 4">
    <name type="scientific">Neonectria punicea</name>
    <dbReference type="NCBI Taxonomy" id="979145"/>
    <lineage>
        <taxon>Eukaryota</taxon>
        <taxon>Fungi</taxon>
        <taxon>Dikarya</taxon>
        <taxon>Ascomycota</taxon>
        <taxon>Pezizomycotina</taxon>
        <taxon>Sordariomycetes</taxon>
        <taxon>Hypocreomycetidae</taxon>
        <taxon>Hypocreales</taxon>
        <taxon>Nectriaceae</taxon>
        <taxon>Neonectria</taxon>
    </lineage>
</organism>
<evidence type="ECO:0000313" key="4">
    <source>
        <dbReference type="Proteomes" id="UP001498476"/>
    </source>
</evidence>
<dbReference type="Pfam" id="PF01926">
    <property type="entry name" value="MMR_HSR1"/>
    <property type="match status" value="1"/>
</dbReference>
<dbReference type="InterPro" id="IPR027417">
    <property type="entry name" value="P-loop_NTPase"/>
</dbReference>
<feature type="coiled-coil region" evidence="1">
    <location>
        <begin position="327"/>
        <end position="354"/>
    </location>
</feature>
<dbReference type="InterPro" id="IPR006073">
    <property type="entry name" value="GTP-bd"/>
</dbReference>
<sequence>MGVTGSGKSNFLKQILGNTQARGPIVGHDLVSCTQKTERYECRWGNKHVIFFDTPGFDDSYRGDADILADVAQVLSSSYKGKLKLNGIIYLHRIKDERMTNAIMRNLTMFHNLCGEDVFQNVVLATTFWDELQDQAKGETRERQLLERPEWWGMMKAKGSSARRFLNTRESALDIVSNLIDLDAITLQVQEEMVHQGLQVDQTTAGEALNYELVEQRSTFKRELEGLREEKEQARQAHDIQLQAFFEKAESDKAKLLLEIENEHAALHADRREEGRRMEQEFRDEKLRLERRLRDAVAHSIRINEETEAEARADKQRFQNEINNQFYEFSQQQRMQTTKIIKELEKRLVGEEREGRNRLKEAMDHADFVVQDLKKSMKRARRKDVKKYEDDIRRIEKQQREVARNSERWMQDIERINREILDNQLAQQKASGKEREKLEGRIRQLEEQKKQKTNSFWTTLGSLAGVGSLLLAALA</sequence>
<evidence type="ECO:0000259" key="2">
    <source>
        <dbReference type="Pfam" id="PF01926"/>
    </source>
</evidence>
<gene>
    <name evidence="3" type="ORF">QQX98_002479</name>
</gene>
<keyword evidence="4" id="KW-1185">Reference proteome</keyword>
<protein>
    <recommendedName>
        <fullName evidence="2">G domain-containing protein</fullName>
    </recommendedName>
</protein>
<dbReference type="Proteomes" id="UP001498476">
    <property type="component" value="Unassembled WGS sequence"/>
</dbReference>
<keyword evidence="1" id="KW-0175">Coiled coil</keyword>
<feature type="coiled-coil region" evidence="1">
    <location>
        <begin position="217"/>
        <end position="244"/>
    </location>
</feature>
<evidence type="ECO:0000256" key="1">
    <source>
        <dbReference type="SAM" id="Coils"/>
    </source>
</evidence>
<name>A0ABR1HI88_9HYPO</name>
<reference evidence="3 4" key="1">
    <citation type="journal article" date="2025" name="Microbiol. Resour. Announc.">
        <title>Draft genome sequences for Neonectria magnoliae and Neonectria punicea, canker pathogens of Liriodendron tulipifera and Acer saccharum in West Virginia.</title>
        <authorList>
            <person name="Petronek H.M."/>
            <person name="Kasson M.T."/>
            <person name="Metheny A.M."/>
            <person name="Stauder C.M."/>
            <person name="Lovett B."/>
            <person name="Lynch S.C."/>
            <person name="Garnas J.R."/>
            <person name="Kasson L.R."/>
            <person name="Stajich J.E."/>
        </authorList>
    </citation>
    <scope>NUCLEOTIDE SEQUENCE [LARGE SCALE GENOMIC DNA]</scope>
    <source>
        <strain evidence="3 4">NRRL 64653</strain>
    </source>
</reference>
<feature type="domain" description="G" evidence="2">
    <location>
        <begin position="1"/>
        <end position="67"/>
    </location>
</feature>
<dbReference type="Gene3D" id="3.40.50.300">
    <property type="entry name" value="P-loop containing nucleotide triphosphate hydrolases"/>
    <property type="match status" value="1"/>
</dbReference>
<accession>A0ABR1HI88</accession>
<proteinExistence type="predicted"/>
<feature type="coiled-coil region" evidence="1">
    <location>
        <begin position="378"/>
        <end position="455"/>
    </location>
</feature>
<dbReference type="EMBL" id="JAZAVJ010000026">
    <property type="protein sequence ID" value="KAK7420915.1"/>
    <property type="molecule type" value="Genomic_DNA"/>
</dbReference>
<evidence type="ECO:0000313" key="3">
    <source>
        <dbReference type="EMBL" id="KAK7420915.1"/>
    </source>
</evidence>